<evidence type="ECO:0000259" key="9">
    <source>
        <dbReference type="PROSITE" id="PS50850"/>
    </source>
</evidence>
<evidence type="ECO:0000256" key="3">
    <source>
        <dbReference type="ARBA" id="ARBA00022475"/>
    </source>
</evidence>
<evidence type="ECO:0000256" key="1">
    <source>
        <dbReference type="ARBA" id="ARBA00004651"/>
    </source>
</evidence>
<keyword evidence="2" id="KW-0813">Transport</keyword>
<keyword evidence="6 8" id="KW-0472">Membrane</keyword>
<feature type="transmembrane region" description="Helical" evidence="8">
    <location>
        <begin position="379"/>
        <end position="399"/>
    </location>
</feature>
<protein>
    <submittedName>
        <fullName evidence="10">Enterobactin exporter EntS</fullName>
    </submittedName>
</protein>
<evidence type="ECO:0000313" key="10">
    <source>
        <dbReference type="EMBL" id="CAB3838180.1"/>
    </source>
</evidence>
<feature type="transmembrane region" description="Helical" evidence="8">
    <location>
        <begin position="194"/>
        <end position="220"/>
    </location>
</feature>
<dbReference type="PROSITE" id="PS50850">
    <property type="entry name" value="MFS"/>
    <property type="match status" value="1"/>
</dbReference>
<feature type="transmembrane region" description="Helical" evidence="8">
    <location>
        <begin position="82"/>
        <end position="102"/>
    </location>
</feature>
<dbReference type="GO" id="GO:0005886">
    <property type="term" value="C:plasma membrane"/>
    <property type="evidence" value="ECO:0007669"/>
    <property type="project" value="UniProtKB-SubCell"/>
</dbReference>
<sequence>MTKAAMLQPVSATNDLPPTAPGTAAAPPRPVLRAGTLSPFAFPAFRLIWIANLFANLGTWAQSVAAAWVITTEQSSPLMVAMIQVAAAFPLVALSILTGVLADNYDRRKVMLTGMLLELAGGIFITILAYLGLLHPVTLIVSVFCIAIGSAIVTPAWQAAVGEQVPREHIGSAVLLNSVNYNVARAVGPAIGGLLLGAAGAPTVFLLNCVCYGSLIWAIWRWRRDVPARRLPPERLLEGVVAALRYTQHSTVTRVVMLRAFAFGLSASALWALLPLLAYAHEQGNALLYGYMLGALGLGAILGSVVVRRLQAAWGASGLVSAAAGLLATCLLGLGLTRTLWLAFPALLLSGACWIGVLATYNTTVQMLVPDWVKARSLALYQTAIFGGLAAGSFMWGHFAGTMGVSGALSAAGITLAVTVALLYRSRLPEPVDTQSLARADAAEPALSAAGFNTRHGAVLVAVEYLIPTEKLSALIHAARPLRLLRLRNGAQQWQLFRDLEREGVWREVFLVESWMQYLRMIDRMTLADKMVLDELRAMHSGDQPPRVSRNVSYLAMNDAQGFSLRREPEPS</sequence>
<evidence type="ECO:0000256" key="4">
    <source>
        <dbReference type="ARBA" id="ARBA00022692"/>
    </source>
</evidence>
<dbReference type="GO" id="GO:0022857">
    <property type="term" value="F:transmembrane transporter activity"/>
    <property type="evidence" value="ECO:0007669"/>
    <property type="project" value="InterPro"/>
</dbReference>
<organism evidence="10 11">
    <name type="scientific">Achromobacter pulmonis</name>
    <dbReference type="NCBI Taxonomy" id="1389932"/>
    <lineage>
        <taxon>Bacteria</taxon>
        <taxon>Pseudomonadati</taxon>
        <taxon>Pseudomonadota</taxon>
        <taxon>Betaproteobacteria</taxon>
        <taxon>Burkholderiales</taxon>
        <taxon>Alcaligenaceae</taxon>
        <taxon>Achromobacter</taxon>
    </lineage>
</organism>
<accession>A0A6S7DSR4</accession>
<dbReference type="Gene3D" id="1.20.1250.20">
    <property type="entry name" value="MFS general substrate transporter like domains"/>
    <property type="match status" value="1"/>
</dbReference>
<feature type="transmembrane region" description="Helical" evidence="8">
    <location>
        <begin position="340"/>
        <end position="359"/>
    </location>
</feature>
<proteinExistence type="predicted"/>
<evidence type="ECO:0000256" key="2">
    <source>
        <dbReference type="ARBA" id="ARBA00022448"/>
    </source>
</evidence>
<feature type="domain" description="Major facilitator superfamily (MFS) profile" evidence="9">
    <location>
        <begin position="44"/>
        <end position="429"/>
    </location>
</feature>
<feature type="transmembrane region" description="Helical" evidence="8">
    <location>
        <begin position="114"/>
        <end position="133"/>
    </location>
</feature>
<feature type="transmembrane region" description="Helical" evidence="8">
    <location>
        <begin position="47"/>
        <end position="70"/>
    </location>
</feature>
<dbReference type="InterPro" id="IPR020846">
    <property type="entry name" value="MFS_dom"/>
</dbReference>
<feature type="transmembrane region" description="Helical" evidence="8">
    <location>
        <begin position="286"/>
        <end position="307"/>
    </location>
</feature>
<dbReference type="PANTHER" id="PTHR23513:SF11">
    <property type="entry name" value="STAPHYLOFERRIN A TRANSPORTER"/>
    <property type="match status" value="1"/>
</dbReference>
<dbReference type="Pfam" id="PF05977">
    <property type="entry name" value="MFS_3"/>
    <property type="match status" value="1"/>
</dbReference>
<gene>
    <name evidence="10" type="primary">entS_2</name>
    <name evidence="10" type="ORF">LMG26788_01114</name>
</gene>
<reference evidence="10 11" key="1">
    <citation type="submission" date="2020-04" db="EMBL/GenBank/DDBJ databases">
        <authorList>
            <person name="De Canck E."/>
        </authorList>
    </citation>
    <scope>NUCLEOTIDE SEQUENCE [LARGE SCALE GENOMIC DNA]</scope>
    <source>
        <strain evidence="10 11">LMG 26788</strain>
    </source>
</reference>
<comment type="subcellular location">
    <subcellularLocation>
        <location evidence="1">Cell membrane</location>
        <topology evidence="1">Multi-pass membrane protein</topology>
    </subcellularLocation>
</comment>
<evidence type="ECO:0000256" key="7">
    <source>
        <dbReference type="SAM" id="MobiDB-lite"/>
    </source>
</evidence>
<keyword evidence="11" id="KW-1185">Reference proteome</keyword>
<evidence type="ECO:0000256" key="5">
    <source>
        <dbReference type="ARBA" id="ARBA00022989"/>
    </source>
</evidence>
<evidence type="ECO:0000313" key="11">
    <source>
        <dbReference type="Proteomes" id="UP000494203"/>
    </source>
</evidence>
<dbReference type="PANTHER" id="PTHR23513">
    <property type="entry name" value="INTEGRAL MEMBRANE EFFLUX PROTEIN-RELATED"/>
    <property type="match status" value="1"/>
</dbReference>
<dbReference type="AlphaFoldDB" id="A0A6S7DSR4"/>
<dbReference type="Proteomes" id="UP000494203">
    <property type="component" value="Unassembled WGS sequence"/>
</dbReference>
<dbReference type="EMBL" id="CADIKZ010000002">
    <property type="protein sequence ID" value="CAB3838180.1"/>
    <property type="molecule type" value="Genomic_DNA"/>
</dbReference>
<dbReference type="SUPFAM" id="SSF103473">
    <property type="entry name" value="MFS general substrate transporter"/>
    <property type="match status" value="1"/>
</dbReference>
<feature type="transmembrane region" description="Helical" evidence="8">
    <location>
        <begin position="260"/>
        <end position="280"/>
    </location>
</feature>
<name>A0A6S7DSR4_9BURK</name>
<feature type="transmembrane region" description="Helical" evidence="8">
    <location>
        <begin position="314"/>
        <end position="334"/>
    </location>
</feature>
<evidence type="ECO:0000256" key="8">
    <source>
        <dbReference type="SAM" id="Phobius"/>
    </source>
</evidence>
<dbReference type="CDD" id="cd06173">
    <property type="entry name" value="MFS_MefA_like"/>
    <property type="match status" value="1"/>
</dbReference>
<keyword evidence="4 8" id="KW-0812">Transmembrane</keyword>
<dbReference type="InterPro" id="IPR010290">
    <property type="entry name" value="TM_effector"/>
</dbReference>
<keyword evidence="3" id="KW-1003">Cell membrane</keyword>
<feature type="transmembrane region" description="Helical" evidence="8">
    <location>
        <begin position="139"/>
        <end position="157"/>
    </location>
</feature>
<dbReference type="InterPro" id="IPR036259">
    <property type="entry name" value="MFS_trans_sf"/>
</dbReference>
<feature type="transmembrane region" description="Helical" evidence="8">
    <location>
        <begin position="405"/>
        <end position="424"/>
    </location>
</feature>
<keyword evidence="5 8" id="KW-1133">Transmembrane helix</keyword>
<feature type="region of interest" description="Disordered" evidence="7">
    <location>
        <begin position="1"/>
        <end position="27"/>
    </location>
</feature>
<evidence type="ECO:0000256" key="6">
    <source>
        <dbReference type="ARBA" id="ARBA00023136"/>
    </source>
</evidence>